<dbReference type="GeneID" id="40312151"/>
<feature type="transmembrane region" description="Helical" evidence="2">
    <location>
        <begin position="386"/>
        <end position="408"/>
    </location>
</feature>
<feature type="transmembrane region" description="Helical" evidence="2">
    <location>
        <begin position="170"/>
        <end position="190"/>
    </location>
</feature>
<feature type="region of interest" description="Disordered" evidence="1">
    <location>
        <begin position="598"/>
        <end position="623"/>
    </location>
</feature>
<keyword evidence="2" id="KW-1133">Transmembrane helix</keyword>
<dbReference type="VEuPathDB" id="ToxoDB:BESB_072250"/>
<dbReference type="KEGG" id="bbes:BESB_072250"/>
<evidence type="ECO:0000256" key="2">
    <source>
        <dbReference type="SAM" id="Phobius"/>
    </source>
</evidence>
<organism evidence="3 4">
    <name type="scientific">Besnoitia besnoiti</name>
    <name type="common">Apicomplexan protozoan</name>
    <dbReference type="NCBI Taxonomy" id="94643"/>
    <lineage>
        <taxon>Eukaryota</taxon>
        <taxon>Sar</taxon>
        <taxon>Alveolata</taxon>
        <taxon>Apicomplexa</taxon>
        <taxon>Conoidasida</taxon>
        <taxon>Coccidia</taxon>
        <taxon>Eucoccidiorida</taxon>
        <taxon>Eimeriorina</taxon>
        <taxon>Sarcocystidae</taxon>
        <taxon>Besnoitia</taxon>
    </lineage>
</organism>
<feature type="transmembrane region" description="Helical" evidence="2">
    <location>
        <begin position="237"/>
        <end position="257"/>
    </location>
</feature>
<reference evidence="3 4" key="1">
    <citation type="submission" date="2017-09" db="EMBL/GenBank/DDBJ databases">
        <title>Genome sequencing of Besnoitia besnoiti strain Bb-Ger1.</title>
        <authorList>
            <person name="Schares G."/>
            <person name="Venepally P."/>
            <person name="Lorenzi H.A."/>
        </authorList>
    </citation>
    <scope>NUCLEOTIDE SEQUENCE [LARGE SCALE GENOMIC DNA]</scope>
    <source>
        <strain evidence="3 4">Bb-Ger1</strain>
    </source>
</reference>
<sequence>MAPPRSGSATAGEGPAAADRLRGVASAADSPAEEERGALLRESKRSGGRHGDERGQGREGQRAMRCDRMPEMHQEHKQYVKRLRRLEKLYVRLQTPRRLVAALGALFLSSLLLSAVILFLFVLWDPSGNRRLLWPAAVLVKAFGVAFLATTVLGTIASVIIFCIFKVGTLLFFASLYIHSILLSVFVSAICTQQLKLMEALLASPVSASSPVFNAAPYLLFAFALLLYGVCTDTPHLWAWITLPSLLITQVLIVEFHSFQAAQPCVSFLSVLRTAPSWIAFMLLLVLHAGYAAVYSKALSPKGAVSFFWPPNPCVIRYPSFEDHTCLGTEPRYSRCTLSQSFVNSEGAPWRGATTYFRTPGDITGSEEQQRKRIIAKYKVSVQRSLWRHAVTAAGCGLIVVGIILLSIHCSTSAPDQPLASAPAATSFLRFLLLQASGGKSESLSGQGAYWRGSRLSDDGETSRVAALKHFLSTSRAPADEQFFSRERNLHPFVTDFPSSVRASLGGNVLTVRSAPWEASYAKHHERYLARTSRALRHKQSPRRAALRSRATQDQSLDLTASSFAFAALSAVPDAERRPQLHPGEALGEATVASTLPEEGAEDGAADAAPGGLDFVSSDSGAGRESTGSGTTLLLYGILSFGCGVALASAQLVWLLACWIDSLVFSAMALINRNPPCVLKAPDMFLPPETPELGEAGPLLSKLFQSRPASKSLKGVHGAQQAASGASATDSSAHSDSTDEEDLDSESVASVEAAEFPTDSEDDWTEKQAEQVAVHGGDRGTGLEGQ</sequence>
<dbReference type="Proteomes" id="UP000224006">
    <property type="component" value="Unassembled WGS sequence"/>
</dbReference>
<proteinExistence type="predicted"/>
<feature type="transmembrane region" description="Helical" evidence="2">
    <location>
        <begin position="210"/>
        <end position="230"/>
    </location>
</feature>
<dbReference type="EMBL" id="NWUJ01000007">
    <property type="protein sequence ID" value="PFH34073.1"/>
    <property type="molecule type" value="Genomic_DNA"/>
</dbReference>
<evidence type="ECO:0008006" key="5">
    <source>
        <dbReference type="Google" id="ProtNLM"/>
    </source>
</evidence>
<name>A0A2A9MEH1_BESBE</name>
<dbReference type="AlphaFoldDB" id="A0A2A9MEH1"/>
<evidence type="ECO:0000256" key="1">
    <source>
        <dbReference type="SAM" id="MobiDB-lite"/>
    </source>
</evidence>
<accession>A0A2A9MEH1</accession>
<feature type="region of interest" description="Disordered" evidence="1">
    <location>
        <begin position="714"/>
        <end position="786"/>
    </location>
</feature>
<feature type="region of interest" description="Disordered" evidence="1">
    <location>
        <begin position="1"/>
        <end position="64"/>
    </location>
</feature>
<feature type="compositionally biased region" description="Low complexity" evidence="1">
    <location>
        <begin position="717"/>
        <end position="735"/>
    </location>
</feature>
<feature type="transmembrane region" description="Helical" evidence="2">
    <location>
        <begin position="99"/>
        <end position="124"/>
    </location>
</feature>
<evidence type="ECO:0000313" key="3">
    <source>
        <dbReference type="EMBL" id="PFH34073.1"/>
    </source>
</evidence>
<dbReference type="OrthoDB" id="331338at2759"/>
<feature type="transmembrane region" description="Helical" evidence="2">
    <location>
        <begin position="277"/>
        <end position="294"/>
    </location>
</feature>
<keyword evidence="2" id="KW-0472">Membrane</keyword>
<gene>
    <name evidence="3" type="ORF">BESB_072250</name>
</gene>
<keyword evidence="4" id="KW-1185">Reference proteome</keyword>
<feature type="transmembrane region" description="Helical" evidence="2">
    <location>
        <begin position="136"/>
        <end position="163"/>
    </location>
</feature>
<evidence type="ECO:0000313" key="4">
    <source>
        <dbReference type="Proteomes" id="UP000224006"/>
    </source>
</evidence>
<comment type="caution">
    <text evidence="3">The sequence shown here is derived from an EMBL/GenBank/DDBJ whole genome shotgun (WGS) entry which is preliminary data.</text>
</comment>
<feature type="compositionally biased region" description="Basic and acidic residues" evidence="1">
    <location>
        <begin position="33"/>
        <end position="64"/>
    </location>
</feature>
<keyword evidence="2" id="KW-0812">Transmembrane</keyword>
<protein>
    <recommendedName>
        <fullName evidence="5">Transmembrane protein</fullName>
    </recommendedName>
</protein>
<dbReference type="RefSeq" id="XP_029218082.1">
    <property type="nucleotide sequence ID" value="XM_029365598.1"/>
</dbReference>